<proteinExistence type="predicted"/>
<organism evidence="1">
    <name type="scientific">uncultured marine microorganism HF4000_APKG5H11</name>
    <dbReference type="NCBI Taxonomy" id="455550"/>
    <lineage>
        <taxon>unclassified sequences</taxon>
        <taxon>environmental samples</taxon>
    </lineage>
</organism>
<dbReference type="EMBL" id="EU016639">
    <property type="protein sequence ID" value="ABZ08909.1"/>
    <property type="molecule type" value="Genomic_DNA"/>
</dbReference>
<gene>
    <name evidence="1" type="ORF">ALOHA_HF4000APKG5H11ctg2g27</name>
</gene>
<name>B3T8K0_9ZZZZ</name>
<sequence>MSVGQSEGRRQASGRTANLFYQVAGRNRGKGARVRTEEREEPGSAALRGVVGDHAPAVFVAGEDVGGVGAEVGGLSLHHAGDAFNAGDAAEFSLDDHVQVADLELHQCRVLEDAVPALTYIFPADQGRPPGVHAHGPVGVLPDAVHDVDVQVGERVVEPLVGGFDLFDDLRLGLDIHDQPRPARLAQYSQARS</sequence>
<evidence type="ECO:0000313" key="1">
    <source>
        <dbReference type="EMBL" id="ABZ08909.1"/>
    </source>
</evidence>
<accession>B3T8K0</accession>
<protein>
    <submittedName>
        <fullName evidence="1">Uncharacterized protein</fullName>
    </submittedName>
</protein>
<dbReference type="AlphaFoldDB" id="B3T8K0"/>
<reference evidence="1" key="1">
    <citation type="journal article" date="2008" name="ISME J.">
        <title>Genomic patterns of recombination, clonal divergence and environment in marine microbial populations.</title>
        <authorList>
            <person name="Konstantinidis K.T."/>
            <person name="Delong E.F."/>
        </authorList>
    </citation>
    <scope>NUCLEOTIDE SEQUENCE</scope>
</reference>